<keyword evidence="20" id="KW-1185">Reference proteome</keyword>
<feature type="binding site" evidence="15">
    <location>
        <position position="99"/>
    </location>
    <ligand>
        <name>Zn(2+)</name>
        <dbReference type="ChEBI" id="CHEBI:29105"/>
        <note>catalytic</note>
    </ligand>
</feature>
<dbReference type="InterPro" id="IPR002125">
    <property type="entry name" value="CMP_dCMP_dom"/>
</dbReference>
<dbReference type="GO" id="GO:0005829">
    <property type="term" value="C:cytosol"/>
    <property type="evidence" value="ECO:0007669"/>
    <property type="project" value="TreeGrafter"/>
</dbReference>
<comment type="catalytic activity">
    <reaction evidence="10 16">
        <text>2'-deoxycytidine + H2O + H(+) = 2'-deoxyuridine + NH4(+)</text>
        <dbReference type="Rhea" id="RHEA:13433"/>
        <dbReference type="ChEBI" id="CHEBI:15377"/>
        <dbReference type="ChEBI" id="CHEBI:15378"/>
        <dbReference type="ChEBI" id="CHEBI:15698"/>
        <dbReference type="ChEBI" id="CHEBI:16450"/>
        <dbReference type="ChEBI" id="CHEBI:28938"/>
        <dbReference type="EC" id="3.5.4.5"/>
    </reaction>
</comment>
<dbReference type="GO" id="GO:0055086">
    <property type="term" value="P:nucleobase-containing small molecule metabolic process"/>
    <property type="evidence" value="ECO:0007669"/>
    <property type="project" value="UniProtKB-ARBA"/>
</dbReference>
<evidence type="ECO:0000256" key="2">
    <source>
        <dbReference type="ARBA" id="ARBA00003949"/>
    </source>
</evidence>
<feature type="active site" description="Proton donor" evidence="13">
    <location>
        <position position="57"/>
    </location>
</feature>
<dbReference type="SUPFAM" id="SSF53927">
    <property type="entry name" value="Cytidine deaminase-like"/>
    <property type="match status" value="1"/>
</dbReference>
<evidence type="ECO:0000256" key="6">
    <source>
        <dbReference type="ARBA" id="ARBA00022723"/>
    </source>
</evidence>
<feature type="binding site" evidence="14">
    <location>
        <begin position="44"/>
        <end position="50"/>
    </location>
    <ligand>
        <name>substrate</name>
    </ligand>
</feature>
<feature type="binding site" evidence="15">
    <location>
        <position position="55"/>
    </location>
    <ligand>
        <name>Zn(2+)</name>
        <dbReference type="ChEBI" id="CHEBI:29105"/>
        <note>catalytic</note>
    </ligand>
</feature>
<dbReference type="CDD" id="cd01283">
    <property type="entry name" value="cytidine_deaminase"/>
    <property type="match status" value="1"/>
</dbReference>
<evidence type="ECO:0000256" key="9">
    <source>
        <dbReference type="ARBA" id="ARBA00032005"/>
    </source>
</evidence>
<dbReference type="Pfam" id="PF00383">
    <property type="entry name" value="dCMP_cyt_deam_1"/>
    <property type="match status" value="1"/>
</dbReference>
<evidence type="ECO:0000256" key="5">
    <source>
        <dbReference type="ARBA" id="ARBA00018266"/>
    </source>
</evidence>
<evidence type="ECO:0000313" key="20">
    <source>
        <dbReference type="Proteomes" id="UP000650005"/>
    </source>
</evidence>
<reference evidence="19" key="2">
    <citation type="submission" date="2022-11" db="EMBL/GenBank/DDBJ databases">
        <title>Corynebacterium sp. isolated from Penguins.</title>
        <authorList>
            <person name="Sedlar K."/>
            <person name="Svec P."/>
        </authorList>
    </citation>
    <scope>NUCLEOTIDE SEQUENCE</scope>
    <source>
        <strain evidence="19">P5875</strain>
    </source>
</reference>
<dbReference type="NCBIfam" id="NF004064">
    <property type="entry name" value="PRK05578.1"/>
    <property type="match status" value="1"/>
</dbReference>
<sequence length="138" mass="14340">MAVSDAELLDHARAAAHSAYAPYSDFPVGAALLLEDGRIVTGCNVENASYGLTICAERTAAGRMIAEREEARTAGERPRIIAAAVVGLKAAPCHPCGACRQVLGEFSCDRVIVEGSSGDPVSISFTDLLPHAFGPDAL</sequence>
<evidence type="ECO:0000256" key="4">
    <source>
        <dbReference type="ARBA" id="ARBA00012783"/>
    </source>
</evidence>
<evidence type="ECO:0000313" key="21">
    <source>
        <dbReference type="Proteomes" id="UP001070238"/>
    </source>
</evidence>
<evidence type="ECO:0000256" key="3">
    <source>
        <dbReference type="ARBA" id="ARBA00006576"/>
    </source>
</evidence>
<dbReference type="Gene3D" id="3.40.140.10">
    <property type="entry name" value="Cytidine Deaminase, domain 2"/>
    <property type="match status" value="1"/>
</dbReference>
<evidence type="ECO:0000256" key="13">
    <source>
        <dbReference type="PIRSR" id="PIRSR606262-1"/>
    </source>
</evidence>
<reference evidence="18" key="1">
    <citation type="submission" date="2021-01" db="EMBL/GenBank/DDBJ databases">
        <title>Characterization of Corynebacterium spp. from penguins.</title>
        <authorList>
            <person name="Svec P."/>
        </authorList>
    </citation>
    <scope>NUCLEOTIDE SEQUENCE</scope>
    <source>
        <strain evidence="18">CCM 8835</strain>
    </source>
</reference>
<evidence type="ECO:0000256" key="15">
    <source>
        <dbReference type="PIRSR" id="PIRSR606262-3"/>
    </source>
</evidence>
<dbReference type="Proteomes" id="UP001070238">
    <property type="component" value="Unassembled WGS sequence"/>
</dbReference>
<organism evidence="19 21">
    <name type="scientific">Corynebacterium antarcticum</name>
    <dbReference type="NCBI Taxonomy" id="2800405"/>
    <lineage>
        <taxon>Bacteria</taxon>
        <taxon>Bacillati</taxon>
        <taxon>Actinomycetota</taxon>
        <taxon>Actinomycetes</taxon>
        <taxon>Mycobacteriales</taxon>
        <taxon>Corynebacteriaceae</taxon>
        <taxon>Corynebacterium</taxon>
    </lineage>
</organism>
<evidence type="ECO:0000313" key="19">
    <source>
        <dbReference type="EMBL" id="MCX7537576.1"/>
    </source>
</evidence>
<keyword evidence="6 15" id="KW-0479">Metal-binding</keyword>
<keyword evidence="8 15" id="KW-0862">Zinc</keyword>
<evidence type="ECO:0000256" key="12">
    <source>
        <dbReference type="ARBA" id="ARBA00056327"/>
    </source>
</evidence>
<dbReference type="FunFam" id="3.40.140.10:FF:000008">
    <property type="entry name" value="Cytidine deaminase"/>
    <property type="match status" value="1"/>
</dbReference>
<evidence type="ECO:0000256" key="1">
    <source>
        <dbReference type="ARBA" id="ARBA00001947"/>
    </source>
</evidence>
<dbReference type="InterPro" id="IPR050202">
    <property type="entry name" value="Cyt/Deoxycyt_deaminase"/>
</dbReference>
<dbReference type="PANTHER" id="PTHR11644:SF2">
    <property type="entry name" value="CYTIDINE DEAMINASE"/>
    <property type="match status" value="1"/>
</dbReference>
<evidence type="ECO:0000256" key="8">
    <source>
        <dbReference type="ARBA" id="ARBA00022833"/>
    </source>
</evidence>
<proteinExistence type="inferred from homology"/>
<evidence type="ECO:0000256" key="7">
    <source>
        <dbReference type="ARBA" id="ARBA00022801"/>
    </source>
</evidence>
<dbReference type="PANTHER" id="PTHR11644">
    <property type="entry name" value="CYTIDINE DEAMINASE"/>
    <property type="match status" value="1"/>
</dbReference>
<dbReference type="GO" id="GO:0004126">
    <property type="term" value="F:cytidine deaminase activity"/>
    <property type="evidence" value="ECO:0007669"/>
    <property type="project" value="UniProtKB-UniRule"/>
</dbReference>
<accession>A0A9Q4CB69</accession>
<feature type="binding site" evidence="15">
    <location>
        <position position="96"/>
    </location>
    <ligand>
        <name>Zn(2+)</name>
        <dbReference type="ChEBI" id="CHEBI:29105"/>
        <note>catalytic</note>
    </ligand>
</feature>
<evidence type="ECO:0000256" key="16">
    <source>
        <dbReference type="RuleBase" id="RU364006"/>
    </source>
</evidence>
<dbReference type="EC" id="3.5.4.5" evidence="4 16"/>
<evidence type="ECO:0000256" key="14">
    <source>
        <dbReference type="PIRSR" id="PIRSR606262-2"/>
    </source>
</evidence>
<evidence type="ECO:0000256" key="10">
    <source>
        <dbReference type="ARBA" id="ARBA00049252"/>
    </source>
</evidence>
<dbReference type="GO" id="GO:0008270">
    <property type="term" value="F:zinc ion binding"/>
    <property type="evidence" value="ECO:0007669"/>
    <property type="project" value="UniProtKB-UniRule"/>
</dbReference>
<dbReference type="InterPro" id="IPR016193">
    <property type="entry name" value="Cytidine_deaminase-like"/>
</dbReference>
<comment type="cofactor">
    <cofactor evidence="1 15 16">
        <name>Zn(2+)</name>
        <dbReference type="ChEBI" id="CHEBI:29105"/>
    </cofactor>
</comment>
<feature type="domain" description="CMP/dCMP-type deaminase" evidence="17">
    <location>
        <begin position="3"/>
        <end position="136"/>
    </location>
</feature>
<comment type="caution">
    <text evidence="19">The sequence shown here is derived from an EMBL/GenBank/DDBJ whole genome shotgun (WGS) entry which is preliminary data.</text>
</comment>
<comment type="function">
    <text evidence="12">Recycles cytidine and 2-deoxycytidine for uridine and 2-deoxyuridine synthesis, respectively. Catalyzes the hydrolytic deamination of cytidine and 2-deoxycytidine to form, respectively, uridine and 2-deoxyuridine.</text>
</comment>
<dbReference type="GO" id="GO:0072527">
    <property type="term" value="P:pyrimidine-containing compound metabolic process"/>
    <property type="evidence" value="ECO:0007669"/>
    <property type="project" value="UniProtKB-ARBA"/>
</dbReference>
<name>A0A9Q4CB69_9CORY</name>
<evidence type="ECO:0000259" key="17">
    <source>
        <dbReference type="PROSITE" id="PS51747"/>
    </source>
</evidence>
<dbReference type="RefSeq" id="WP_200260811.1">
    <property type="nucleotide sequence ID" value="NZ_JAENIP020000001.1"/>
</dbReference>
<comment type="similarity">
    <text evidence="3 16">Belongs to the cytidine and deoxycytidylate deaminase family.</text>
</comment>
<comment type="catalytic activity">
    <reaction evidence="11 16">
        <text>cytidine + H2O + H(+) = uridine + NH4(+)</text>
        <dbReference type="Rhea" id="RHEA:16069"/>
        <dbReference type="ChEBI" id="CHEBI:15377"/>
        <dbReference type="ChEBI" id="CHEBI:15378"/>
        <dbReference type="ChEBI" id="CHEBI:16704"/>
        <dbReference type="ChEBI" id="CHEBI:17562"/>
        <dbReference type="ChEBI" id="CHEBI:28938"/>
        <dbReference type="EC" id="3.5.4.5"/>
    </reaction>
</comment>
<dbReference type="EMBL" id="JAENIP010000017">
    <property type="protein sequence ID" value="MBK1845035.1"/>
    <property type="molecule type" value="Genomic_DNA"/>
</dbReference>
<dbReference type="InterPro" id="IPR006262">
    <property type="entry name" value="Cyt_deam_tetra"/>
</dbReference>
<dbReference type="EMBL" id="JAPMKX010000001">
    <property type="protein sequence ID" value="MCX7537576.1"/>
    <property type="molecule type" value="Genomic_DNA"/>
</dbReference>
<protein>
    <recommendedName>
        <fullName evidence="5 16">Cytidine deaminase</fullName>
        <ecNumber evidence="4 16">3.5.4.5</ecNumber>
    </recommendedName>
    <alternativeName>
        <fullName evidence="9 16">Cytidine aminohydrolase</fullName>
    </alternativeName>
</protein>
<gene>
    <name evidence="18" type="ORF">JIM95_10705</name>
    <name evidence="19" type="ORF">OS123_03305</name>
</gene>
<keyword evidence="7 16" id="KW-0378">Hydrolase</keyword>
<dbReference type="Proteomes" id="UP000650005">
    <property type="component" value="Unassembled WGS sequence"/>
</dbReference>
<dbReference type="AlphaFoldDB" id="A0A9Q4CB69"/>
<comment type="function">
    <text evidence="2 16">This enzyme scavenges exogenous and endogenous cytidine and 2'-deoxycytidine for UMP synthesis.</text>
</comment>
<evidence type="ECO:0000313" key="18">
    <source>
        <dbReference type="EMBL" id="MBK1845035.1"/>
    </source>
</evidence>
<evidence type="ECO:0000256" key="11">
    <source>
        <dbReference type="ARBA" id="ARBA00049558"/>
    </source>
</evidence>
<dbReference type="PROSITE" id="PS51747">
    <property type="entry name" value="CYT_DCMP_DEAMINASES_2"/>
    <property type="match status" value="1"/>
</dbReference>
<dbReference type="NCBIfam" id="TIGR01354">
    <property type="entry name" value="cyt_deam_tetra"/>
    <property type="match status" value="1"/>
</dbReference>